<evidence type="ECO:0000256" key="8">
    <source>
        <dbReference type="ARBA" id="ARBA00022679"/>
    </source>
</evidence>
<evidence type="ECO:0000256" key="1">
    <source>
        <dbReference type="ARBA" id="ARBA00000085"/>
    </source>
</evidence>
<dbReference type="CDD" id="cd17546">
    <property type="entry name" value="REC_hyHK_CKI1_RcsC-like"/>
    <property type="match status" value="1"/>
</dbReference>
<accession>A0ABC9DX97</accession>
<dbReference type="Gene3D" id="1.10.287.130">
    <property type="match status" value="1"/>
</dbReference>
<dbReference type="GO" id="GO:0009736">
    <property type="term" value="P:cytokinin-activated signaling pathway"/>
    <property type="evidence" value="ECO:0007669"/>
    <property type="project" value="UniProtKB-KW"/>
</dbReference>
<evidence type="ECO:0000313" key="21">
    <source>
        <dbReference type="Proteomes" id="UP001497457"/>
    </source>
</evidence>
<dbReference type="InterPro" id="IPR011006">
    <property type="entry name" value="CheY-like_superfamily"/>
</dbReference>
<evidence type="ECO:0000256" key="7">
    <source>
        <dbReference type="ARBA" id="ARBA00022553"/>
    </source>
</evidence>
<evidence type="ECO:0000256" key="6">
    <source>
        <dbReference type="ARBA" id="ARBA00022475"/>
    </source>
</evidence>
<dbReference type="PANTHER" id="PTHR43719:SF75">
    <property type="entry name" value="HISTIDINE KINASE CKI1"/>
    <property type="match status" value="1"/>
</dbReference>
<keyword evidence="11" id="KW-0932">Cytokinin signaling pathway</keyword>
<dbReference type="InterPro" id="IPR005467">
    <property type="entry name" value="His_kinase_dom"/>
</dbReference>
<keyword evidence="6" id="KW-1003">Cell membrane</keyword>
<dbReference type="PROSITE" id="PS50109">
    <property type="entry name" value="HIS_KIN"/>
    <property type="match status" value="1"/>
</dbReference>
<dbReference type="Gene3D" id="3.30.565.10">
    <property type="entry name" value="Histidine kinase-like ATPase, C-terminal domain"/>
    <property type="match status" value="1"/>
</dbReference>
<dbReference type="SMART" id="SM00388">
    <property type="entry name" value="HisKA"/>
    <property type="match status" value="1"/>
</dbReference>
<feature type="domain" description="Response regulatory" evidence="19">
    <location>
        <begin position="944"/>
        <end position="1076"/>
    </location>
</feature>
<name>A0ABC9DX97_9POAL</name>
<dbReference type="Pfam" id="PF02518">
    <property type="entry name" value="HATPase_c"/>
    <property type="match status" value="1"/>
</dbReference>
<dbReference type="GO" id="GO:0005886">
    <property type="term" value="C:plasma membrane"/>
    <property type="evidence" value="ECO:0007669"/>
    <property type="project" value="UniProtKB-SubCell"/>
</dbReference>
<feature type="domain" description="Histidine kinase" evidence="18">
    <location>
        <begin position="408"/>
        <end position="671"/>
    </location>
</feature>
<keyword evidence="7 16" id="KW-0597">Phosphoprotein</keyword>
<keyword evidence="8" id="KW-0808">Transferase</keyword>
<dbReference type="Proteomes" id="UP001497457">
    <property type="component" value="Chromosome 35b"/>
</dbReference>
<evidence type="ECO:0000256" key="3">
    <source>
        <dbReference type="ARBA" id="ARBA00004651"/>
    </source>
</evidence>
<sequence>MATVRKLTARSRCFCQYLSVLLPLAVFGGFALISLVAFYVTSWDMTNELNRIEKSAMGVAFTHVAGSMQPLLEADRAAVAIAAAAAAAQDHPTSNETISQQVRSKMFMAFAMQPLLSQVSYAGADGAAFAYYRGEGGAARALFTDPRNRWKWNTQPVDPTTGRLVGSATATAGLQLPKAAWALLVSKNASRASVGSGWARPDDARMLFFSAPSGGDAGVVVSVAVAVDDLLSAAAAGVGGYEEGLDVYYAVGGAPAAAATYKPLLLGKQPRYSDTEEQKMRAFSKARCAAATIDAPKLGQVVAAGHGMYNKYKVACTDFDVAGVQLGFRLVLRTPSDDDDMARWLCIPVAVFVCLAVAVAAAACVLAVRALRRAAAREARLNADLVRQKEALRQAERKSMNKSNAFASASHDIRSALAAIAGLVEMSRPEAQALPGVMENLDQMAVCTNKLFDILNSILDTSKVESGKMQLQESEFSMADVLQESVDMANVTGVRQGLEVVWDPCDLSVLRCAAVTGDCKRLKQILDNLLGNALKFTDEGHVVLKAWANRPIAGSSVSAPSRFGFPMSIGSFFGCLFRAREDGDGQGPVESDPNLVEFYFEVVDTGIGIPREKRLSVFENYVQVNDGQGGTGLGLGIVQSFVRLMGGEISIKEKLPGERGTCFAFNVLLKLSERQEPQDIEEGTSAPSDRHSNFRASVFQDATSFKGVHCVLYVHGGETMRILQAWMESIGVKVWLVLHAEFIASTLEKVLHNGATPAARPSASPTADDEGGDRCFSSKEMVSHVSIALRNGTGARRSSHGGNPSAILVVIDVSCGGLEEICLEMEKLVRIKHQAPCKVVLLDDIRTPSDDLRRFKELGCDLVLRKPVHGSRLFTLLMTLRDLQDSDAPAQSYQVGPEIAGSSQQQDLPEIVLHDPQEAAASTETASLVKEQKPEGEKPLAGMQVLLVEDTLVLQTIQKKMLSQLGATVSIAQDGAVAVNLFKEALEKASVPEEGSVPLPYHVIFMDCQMPNMDGYEATKLIREEEQRYAIHTPIIALTANDMEEDMQKAIHAGMDLHLTKPINGKKIVEAVGNVCKREN</sequence>
<evidence type="ECO:0000256" key="9">
    <source>
        <dbReference type="ARBA" id="ARBA00022692"/>
    </source>
</evidence>
<dbReference type="InterPro" id="IPR036097">
    <property type="entry name" value="HisK_dim/P_sf"/>
</dbReference>
<dbReference type="SUPFAM" id="SSF47384">
    <property type="entry name" value="Homodimeric domain of signal transducing histidine kinase"/>
    <property type="match status" value="1"/>
</dbReference>
<dbReference type="InterPro" id="IPR003661">
    <property type="entry name" value="HisK_dim/P_dom"/>
</dbReference>
<evidence type="ECO:0000256" key="12">
    <source>
        <dbReference type="ARBA" id="ARBA00022989"/>
    </source>
</evidence>
<gene>
    <name evidence="20" type="ORF">URODEC1_LOCUS89316</name>
</gene>
<dbReference type="AlphaFoldDB" id="A0ABC9DX97"/>
<keyword evidence="9 17" id="KW-0812">Transmembrane</keyword>
<evidence type="ECO:0000256" key="10">
    <source>
        <dbReference type="ARBA" id="ARBA00022777"/>
    </source>
</evidence>
<dbReference type="InterPro" id="IPR001789">
    <property type="entry name" value="Sig_transdc_resp-reg_receiver"/>
</dbReference>
<dbReference type="InterPro" id="IPR004358">
    <property type="entry name" value="Sig_transdc_His_kin-like_C"/>
</dbReference>
<keyword evidence="21" id="KW-1185">Reference proteome</keyword>
<evidence type="ECO:0000256" key="11">
    <source>
        <dbReference type="ARBA" id="ARBA00022864"/>
    </source>
</evidence>
<dbReference type="SUPFAM" id="SSF52172">
    <property type="entry name" value="CheY-like"/>
    <property type="match status" value="1"/>
</dbReference>
<evidence type="ECO:0000256" key="17">
    <source>
        <dbReference type="SAM" id="Phobius"/>
    </source>
</evidence>
<reference evidence="20 21" key="2">
    <citation type="submission" date="2024-10" db="EMBL/GenBank/DDBJ databases">
        <authorList>
            <person name="Ryan C."/>
        </authorList>
    </citation>
    <scope>NUCLEOTIDE SEQUENCE [LARGE SCALE GENOMIC DNA]</scope>
</reference>
<comment type="subcellular location">
    <subcellularLocation>
        <location evidence="3">Cell membrane</location>
        <topology evidence="3">Multi-pass membrane protein</topology>
    </subcellularLocation>
</comment>
<organism evidence="20 21">
    <name type="scientific">Urochloa decumbens</name>
    <dbReference type="NCBI Taxonomy" id="240449"/>
    <lineage>
        <taxon>Eukaryota</taxon>
        <taxon>Viridiplantae</taxon>
        <taxon>Streptophyta</taxon>
        <taxon>Embryophyta</taxon>
        <taxon>Tracheophyta</taxon>
        <taxon>Spermatophyta</taxon>
        <taxon>Magnoliopsida</taxon>
        <taxon>Liliopsida</taxon>
        <taxon>Poales</taxon>
        <taxon>Poaceae</taxon>
        <taxon>PACMAD clade</taxon>
        <taxon>Panicoideae</taxon>
        <taxon>Panicodae</taxon>
        <taxon>Paniceae</taxon>
        <taxon>Melinidinae</taxon>
        <taxon>Urochloa</taxon>
    </lineage>
</organism>
<evidence type="ECO:0000259" key="19">
    <source>
        <dbReference type="PROSITE" id="PS50110"/>
    </source>
</evidence>
<dbReference type="InterPro" id="IPR036890">
    <property type="entry name" value="HATPase_C_sf"/>
</dbReference>
<comment type="catalytic activity">
    <reaction evidence="1">
        <text>ATP + protein L-histidine = ADP + protein N-phospho-L-histidine.</text>
        <dbReference type="EC" id="2.7.13.3"/>
    </reaction>
</comment>
<dbReference type="GO" id="GO:0000160">
    <property type="term" value="P:phosphorelay signal transduction system"/>
    <property type="evidence" value="ECO:0007669"/>
    <property type="project" value="UniProtKB-KW"/>
</dbReference>
<evidence type="ECO:0000313" key="20">
    <source>
        <dbReference type="EMBL" id="CAL5046417.1"/>
    </source>
</evidence>
<keyword evidence="12 17" id="KW-1133">Transmembrane helix</keyword>
<keyword evidence="13" id="KW-0902">Two-component regulatory system</keyword>
<feature type="transmembrane region" description="Helical" evidence="17">
    <location>
        <begin position="20"/>
        <end position="40"/>
    </location>
</feature>
<keyword evidence="10" id="KW-0418">Kinase</keyword>
<dbReference type="FunFam" id="3.40.50.2300:FF:000367">
    <property type="entry name" value="Histidine kinase 1"/>
    <property type="match status" value="1"/>
</dbReference>
<dbReference type="SMART" id="SM00448">
    <property type="entry name" value="REC"/>
    <property type="match status" value="1"/>
</dbReference>
<dbReference type="GO" id="GO:0004673">
    <property type="term" value="F:protein histidine kinase activity"/>
    <property type="evidence" value="ECO:0007669"/>
    <property type="project" value="UniProtKB-EC"/>
</dbReference>
<evidence type="ECO:0000256" key="13">
    <source>
        <dbReference type="ARBA" id="ARBA00023012"/>
    </source>
</evidence>
<dbReference type="EC" id="2.7.13.3" evidence="5"/>
<feature type="modified residue" description="4-aspartylphosphate" evidence="16">
    <location>
        <position position="1007"/>
    </location>
</feature>
<dbReference type="SMART" id="SM00387">
    <property type="entry name" value="HATPase_c"/>
    <property type="match status" value="1"/>
</dbReference>
<evidence type="ECO:0000256" key="4">
    <source>
        <dbReference type="ARBA" id="ARBA00011738"/>
    </source>
</evidence>
<dbReference type="Pfam" id="PF00512">
    <property type="entry name" value="HisKA"/>
    <property type="match status" value="1"/>
</dbReference>
<evidence type="ECO:0000256" key="5">
    <source>
        <dbReference type="ARBA" id="ARBA00012438"/>
    </source>
</evidence>
<proteinExistence type="predicted"/>
<dbReference type="CDD" id="cd00082">
    <property type="entry name" value="HisKA"/>
    <property type="match status" value="1"/>
</dbReference>
<dbReference type="PROSITE" id="PS50110">
    <property type="entry name" value="RESPONSE_REGULATORY"/>
    <property type="match status" value="1"/>
</dbReference>
<evidence type="ECO:0000256" key="15">
    <source>
        <dbReference type="ARBA" id="ARBA00072894"/>
    </source>
</evidence>
<dbReference type="SUPFAM" id="SSF55874">
    <property type="entry name" value="ATPase domain of HSP90 chaperone/DNA topoisomerase II/histidine kinase"/>
    <property type="match status" value="1"/>
</dbReference>
<dbReference type="InterPro" id="IPR003594">
    <property type="entry name" value="HATPase_dom"/>
</dbReference>
<evidence type="ECO:0000256" key="2">
    <source>
        <dbReference type="ARBA" id="ARBA00002427"/>
    </source>
</evidence>
<dbReference type="PRINTS" id="PR00344">
    <property type="entry name" value="BCTRLSENSOR"/>
</dbReference>
<comment type="function">
    <text evidence="2">Cytokinin receptor related to bacterial two-component regulators. Functions as a histidine kinase and transmits the stress signal to a downstream MAPK cascade.</text>
</comment>
<protein>
    <recommendedName>
        <fullName evidence="15">Probable histidine kinase 2</fullName>
        <ecNumber evidence="5">2.7.13.3</ecNumber>
    </recommendedName>
</protein>
<evidence type="ECO:0000256" key="14">
    <source>
        <dbReference type="ARBA" id="ARBA00023136"/>
    </source>
</evidence>
<reference evidence="21" key="1">
    <citation type="submission" date="2024-06" db="EMBL/GenBank/DDBJ databases">
        <authorList>
            <person name="Ryan C."/>
        </authorList>
    </citation>
    <scope>NUCLEOTIDE SEQUENCE [LARGE SCALE GENOMIC DNA]</scope>
</reference>
<dbReference type="InterPro" id="IPR050956">
    <property type="entry name" value="2C_system_His_kinase"/>
</dbReference>
<feature type="transmembrane region" description="Helical" evidence="17">
    <location>
        <begin position="341"/>
        <end position="368"/>
    </location>
</feature>
<comment type="subunit">
    <text evidence="4">Homodimer.</text>
</comment>
<dbReference type="EMBL" id="OZ075145">
    <property type="protein sequence ID" value="CAL5046417.1"/>
    <property type="molecule type" value="Genomic_DNA"/>
</dbReference>
<evidence type="ECO:0000259" key="18">
    <source>
        <dbReference type="PROSITE" id="PS50109"/>
    </source>
</evidence>
<keyword evidence="14 17" id="KW-0472">Membrane</keyword>
<dbReference type="Gene3D" id="3.40.50.2300">
    <property type="match status" value="1"/>
</dbReference>
<dbReference type="PANTHER" id="PTHR43719">
    <property type="entry name" value="TWO-COMPONENT HISTIDINE KINASE"/>
    <property type="match status" value="1"/>
</dbReference>
<evidence type="ECO:0000256" key="16">
    <source>
        <dbReference type="PROSITE-ProRule" id="PRU00169"/>
    </source>
</evidence>
<dbReference type="Pfam" id="PF00072">
    <property type="entry name" value="Response_reg"/>
    <property type="match status" value="1"/>
</dbReference>